<organism evidence="1 2">
    <name type="scientific">Drosophila hydei</name>
    <name type="common">Fruit fly</name>
    <dbReference type="NCBI Taxonomy" id="7224"/>
    <lineage>
        <taxon>Eukaryota</taxon>
        <taxon>Metazoa</taxon>
        <taxon>Ecdysozoa</taxon>
        <taxon>Arthropoda</taxon>
        <taxon>Hexapoda</taxon>
        <taxon>Insecta</taxon>
        <taxon>Pterygota</taxon>
        <taxon>Neoptera</taxon>
        <taxon>Endopterygota</taxon>
        <taxon>Diptera</taxon>
        <taxon>Brachycera</taxon>
        <taxon>Muscomorpha</taxon>
        <taxon>Ephydroidea</taxon>
        <taxon>Drosophilidae</taxon>
        <taxon>Drosophila</taxon>
    </lineage>
</organism>
<reference evidence="2" key="1">
    <citation type="submission" date="2025-08" db="UniProtKB">
        <authorList>
            <consortium name="RefSeq"/>
        </authorList>
    </citation>
    <scope>IDENTIFICATION</scope>
    <source>
        <strain evidence="2">15085-1641.00</strain>
        <tissue evidence="2">Whole body</tissue>
    </source>
</reference>
<dbReference type="GeneID" id="111603288"/>
<dbReference type="OrthoDB" id="7803312at2759"/>
<keyword evidence="1" id="KW-1185">Reference proteome</keyword>
<evidence type="ECO:0000313" key="1">
    <source>
        <dbReference type="Proteomes" id="UP000504633"/>
    </source>
</evidence>
<sequence length="42" mass="4842">MDGMLGNLNGRFKQLKNVEGKRMAIKLLGFYAMGWTLRKLLK</sequence>
<accession>A0A6J1M640</accession>
<name>A0A6J1M640_DROHY</name>
<evidence type="ECO:0000313" key="2">
    <source>
        <dbReference type="RefSeq" id="XP_023176577.1"/>
    </source>
</evidence>
<dbReference type="AlphaFoldDB" id="A0A6J1M640"/>
<protein>
    <submittedName>
        <fullName evidence="2">Uncharacterized protein LOC111603288</fullName>
    </submittedName>
</protein>
<dbReference type="KEGG" id="dhe:111603288"/>
<gene>
    <name evidence="2" type="primary">LOC111603288</name>
</gene>
<dbReference type="Proteomes" id="UP000504633">
    <property type="component" value="Unplaced"/>
</dbReference>
<dbReference type="RefSeq" id="XP_023176577.1">
    <property type="nucleotide sequence ID" value="XM_023320809.2"/>
</dbReference>
<proteinExistence type="predicted"/>